<proteinExistence type="predicted"/>
<comment type="caution">
    <text evidence="2">The sequence shown here is derived from an EMBL/GenBank/DDBJ whole genome shotgun (WGS) entry which is preliminary data.</text>
</comment>
<dbReference type="STRING" id="1236989.JCM15548_12087"/>
<feature type="transmembrane region" description="Helical" evidence="1">
    <location>
        <begin position="223"/>
        <end position="243"/>
    </location>
</feature>
<evidence type="ECO:0000313" key="3">
    <source>
        <dbReference type="Proteomes" id="UP000032900"/>
    </source>
</evidence>
<keyword evidence="1" id="KW-1133">Transmembrane helix</keyword>
<keyword evidence="1" id="KW-0812">Transmembrane</keyword>
<feature type="transmembrane region" description="Helical" evidence="1">
    <location>
        <begin position="75"/>
        <end position="92"/>
    </location>
</feature>
<name>A0A0E9LW86_9BACT</name>
<sequence>MVERLLESWTDQDLLSREKADELKEHMELKVVNWKRVAQNMLGLAIVFMVIAFLHLVADEWVLEVLVRFFELSDAFFMSLLLLLALVFPWMASRVKHKSGALRVSVEAFLLLGIMSLGGACYYASTVFELSDFWKVGCVLLVAIYGLLVARLFYASVIWLTGLSGLTLWLGLETARLSGWEPLFLGMTFQLRFLVMSFLALLLMHGLRKMVLKKVFRMVSFQFVWFVFWVAFWLCALFGNYASWDDWEAVSALHLLPWGVMMAVAALWVWHQGVQKKHRQWVWMGSIALFADVYTQYFLFLWDPLPASLFFFLLALSFFLVGRKAEVIWGRP</sequence>
<evidence type="ECO:0000256" key="1">
    <source>
        <dbReference type="SAM" id="Phobius"/>
    </source>
</evidence>
<feature type="transmembrane region" description="Helical" evidence="1">
    <location>
        <begin position="249"/>
        <end position="269"/>
    </location>
</feature>
<reference evidence="2 3" key="1">
    <citation type="journal article" date="2015" name="Microbes Environ.">
        <title>Distribution and evolution of nitrogen fixation genes in the phylum bacteroidetes.</title>
        <authorList>
            <person name="Inoue J."/>
            <person name="Oshima K."/>
            <person name="Suda W."/>
            <person name="Sakamoto M."/>
            <person name="Iino T."/>
            <person name="Noda S."/>
            <person name="Hongoh Y."/>
            <person name="Hattori M."/>
            <person name="Ohkuma M."/>
        </authorList>
    </citation>
    <scope>NUCLEOTIDE SEQUENCE [LARGE SCALE GENOMIC DNA]</scope>
    <source>
        <strain evidence="2">JCM 15548</strain>
    </source>
</reference>
<dbReference type="AlphaFoldDB" id="A0A0E9LW86"/>
<gene>
    <name evidence="2" type="ORF">JCM15548_12087</name>
</gene>
<accession>A0A0E9LW86</accession>
<feature type="transmembrane region" description="Helical" evidence="1">
    <location>
        <begin position="281"/>
        <end position="299"/>
    </location>
</feature>
<feature type="transmembrane region" description="Helical" evidence="1">
    <location>
        <begin position="305"/>
        <end position="322"/>
    </location>
</feature>
<evidence type="ECO:0000313" key="2">
    <source>
        <dbReference type="EMBL" id="GAO29857.1"/>
    </source>
</evidence>
<organism evidence="2 3">
    <name type="scientific">Geofilum rubicundum JCM 15548</name>
    <dbReference type="NCBI Taxonomy" id="1236989"/>
    <lineage>
        <taxon>Bacteria</taxon>
        <taxon>Pseudomonadati</taxon>
        <taxon>Bacteroidota</taxon>
        <taxon>Bacteroidia</taxon>
        <taxon>Marinilabiliales</taxon>
        <taxon>Marinilabiliaceae</taxon>
        <taxon>Geofilum</taxon>
    </lineage>
</organism>
<feature type="transmembrane region" description="Helical" evidence="1">
    <location>
        <begin position="37"/>
        <end position="55"/>
    </location>
</feature>
<dbReference type="Proteomes" id="UP000032900">
    <property type="component" value="Unassembled WGS sequence"/>
</dbReference>
<feature type="transmembrane region" description="Helical" evidence="1">
    <location>
        <begin position="184"/>
        <end position="203"/>
    </location>
</feature>
<keyword evidence="1" id="KW-0472">Membrane</keyword>
<protein>
    <recommendedName>
        <fullName evidence="4">DUF2157 domain-containing protein</fullName>
    </recommendedName>
</protein>
<dbReference type="EMBL" id="BAZW01000014">
    <property type="protein sequence ID" value="GAO29857.1"/>
    <property type="molecule type" value="Genomic_DNA"/>
</dbReference>
<keyword evidence="3" id="KW-1185">Reference proteome</keyword>
<feature type="transmembrane region" description="Helical" evidence="1">
    <location>
        <begin position="104"/>
        <end position="125"/>
    </location>
</feature>
<evidence type="ECO:0008006" key="4">
    <source>
        <dbReference type="Google" id="ProtNLM"/>
    </source>
</evidence>